<evidence type="ECO:0000313" key="3">
    <source>
        <dbReference type="Proteomes" id="UP000269221"/>
    </source>
</evidence>
<comment type="caution">
    <text evidence="2">The sequence shown here is derived from an EMBL/GenBank/DDBJ whole genome shotgun (WGS) entry which is preliminary data.</text>
</comment>
<dbReference type="EMBL" id="QRBI01000105">
    <property type="protein sequence ID" value="RMC13578.1"/>
    <property type="molecule type" value="Genomic_DNA"/>
</dbReference>
<feature type="compositionally biased region" description="Basic and acidic residues" evidence="1">
    <location>
        <begin position="23"/>
        <end position="40"/>
    </location>
</feature>
<proteinExistence type="predicted"/>
<name>A0A3M0KK03_HIRRU</name>
<feature type="region of interest" description="Disordered" evidence="1">
    <location>
        <begin position="16"/>
        <end position="70"/>
    </location>
</feature>
<reference evidence="2 3" key="1">
    <citation type="submission" date="2018-07" db="EMBL/GenBank/DDBJ databases">
        <title>A high quality draft genome assembly of the barn swallow (H. rustica rustica).</title>
        <authorList>
            <person name="Formenti G."/>
            <person name="Chiara M."/>
            <person name="Poveda L."/>
            <person name="Francoijs K.-J."/>
            <person name="Bonisoli-Alquati A."/>
            <person name="Canova L."/>
            <person name="Gianfranceschi L."/>
            <person name="Horner D.S."/>
            <person name="Saino N."/>
        </authorList>
    </citation>
    <scope>NUCLEOTIDE SEQUENCE [LARGE SCALE GENOMIC DNA]</scope>
    <source>
        <strain evidence="2">Chelidonia</strain>
        <tissue evidence="2">Blood</tissue>
    </source>
</reference>
<evidence type="ECO:0000256" key="1">
    <source>
        <dbReference type="SAM" id="MobiDB-lite"/>
    </source>
</evidence>
<dbReference type="AlphaFoldDB" id="A0A3M0KK03"/>
<sequence>MVILYLAQVKPHLECSALGSTGQEREGASGEGPAEAKDGEGSGSSLSGGETVGAGPAQSREKKTAGISSIHASISKVDVKSIPPGA</sequence>
<dbReference type="Proteomes" id="UP000269221">
    <property type="component" value="Unassembled WGS sequence"/>
</dbReference>
<keyword evidence="3" id="KW-1185">Reference proteome</keyword>
<gene>
    <name evidence="2" type="ORF">DUI87_08654</name>
</gene>
<evidence type="ECO:0000313" key="2">
    <source>
        <dbReference type="EMBL" id="RMC13578.1"/>
    </source>
</evidence>
<protein>
    <submittedName>
        <fullName evidence="2">Uncharacterized protein</fullName>
    </submittedName>
</protein>
<accession>A0A3M0KK03</accession>
<organism evidence="2 3">
    <name type="scientific">Hirundo rustica rustica</name>
    <dbReference type="NCBI Taxonomy" id="333673"/>
    <lineage>
        <taxon>Eukaryota</taxon>
        <taxon>Metazoa</taxon>
        <taxon>Chordata</taxon>
        <taxon>Craniata</taxon>
        <taxon>Vertebrata</taxon>
        <taxon>Euteleostomi</taxon>
        <taxon>Archelosauria</taxon>
        <taxon>Archosauria</taxon>
        <taxon>Dinosauria</taxon>
        <taxon>Saurischia</taxon>
        <taxon>Theropoda</taxon>
        <taxon>Coelurosauria</taxon>
        <taxon>Aves</taxon>
        <taxon>Neognathae</taxon>
        <taxon>Neoaves</taxon>
        <taxon>Telluraves</taxon>
        <taxon>Australaves</taxon>
        <taxon>Passeriformes</taxon>
        <taxon>Sylvioidea</taxon>
        <taxon>Hirundinidae</taxon>
        <taxon>Hirundo</taxon>
    </lineage>
</organism>